<evidence type="ECO:0000313" key="2">
    <source>
        <dbReference type="Proteomes" id="UP000076584"/>
    </source>
</evidence>
<feature type="non-terminal residue" evidence="1">
    <location>
        <position position="1"/>
    </location>
</feature>
<protein>
    <submittedName>
        <fullName evidence="1">Uncharacterized protein</fullName>
    </submittedName>
</protein>
<dbReference type="Proteomes" id="UP000076584">
    <property type="component" value="Unassembled WGS sequence"/>
</dbReference>
<reference evidence="1 2" key="1">
    <citation type="submission" date="2015-06" db="EMBL/GenBank/DDBJ databases">
        <title>Survival trade-offs in plant roots during colonization by closely related pathogenic and mutualistic fungi.</title>
        <authorList>
            <person name="Hacquard S."/>
            <person name="Kracher B."/>
            <person name="Hiruma K."/>
            <person name="Weinman A."/>
            <person name="Muench P."/>
            <person name="Garrido Oter R."/>
            <person name="Ver Loren van Themaat E."/>
            <person name="Dallerey J.-F."/>
            <person name="Damm U."/>
            <person name="Henrissat B."/>
            <person name="Lespinet O."/>
            <person name="Thon M."/>
            <person name="Kemen E."/>
            <person name="McHardy A.C."/>
            <person name="Schulze-Lefert P."/>
            <person name="O'Connell R.J."/>
        </authorList>
    </citation>
    <scope>NUCLEOTIDE SEQUENCE [LARGE SCALE GENOMIC DNA]</scope>
    <source>
        <strain evidence="1 2">MAFF 238704</strain>
    </source>
</reference>
<organism evidence="1 2">
    <name type="scientific">Colletotrichum incanum</name>
    <name type="common">Soybean anthracnose fungus</name>
    <dbReference type="NCBI Taxonomy" id="1573173"/>
    <lineage>
        <taxon>Eukaryota</taxon>
        <taxon>Fungi</taxon>
        <taxon>Dikarya</taxon>
        <taxon>Ascomycota</taxon>
        <taxon>Pezizomycotina</taxon>
        <taxon>Sordariomycetes</taxon>
        <taxon>Hypocreomycetidae</taxon>
        <taxon>Glomerellales</taxon>
        <taxon>Glomerellaceae</taxon>
        <taxon>Colletotrichum</taxon>
        <taxon>Colletotrichum spaethianum species complex</taxon>
    </lineage>
</organism>
<name>A0A167CEG8_COLIC</name>
<evidence type="ECO:0000313" key="1">
    <source>
        <dbReference type="EMBL" id="KZL82481.1"/>
    </source>
</evidence>
<keyword evidence="2" id="KW-1185">Reference proteome</keyword>
<sequence>LDGDSNIVRGCRTLGRPSAILSGTTPRKTTSRFATNLATLLFLVSLTSNAPKLQQHSCHILVPHQGIFRRAIPPKHRALYGFRMGQSGAGYHIRRGSQLVRRHPRSVSLVAPVCIAASYQYTYDALNVTPRCIPYQQARMGYNPHYTLDLERHTADSGIGLYPATHRSC</sequence>
<comment type="caution">
    <text evidence="1">The sequence shown here is derived from an EMBL/GenBank/DDBJ whole genome shotgun (WGS) entry which is preliminary data.</text>
</comment>
<gene>
    <name evidence="1" type="ORF">CI238_03202</name>
</gene>
<dbReference type="AlphaFoldDB" id="A0A167CEG8"/>
<proteinExistence type="predicted"/>
<accession>A0A167CEG8</accession>
<dbReference type="EMBL" id="LFIW01001383">
    <property type="protein sequence ID" value="KZL82481.1"/>
    <property type="molecule type" value="Genomic_DNA"/>
</dbReference>